<reference evidence="2 3" key="1">
    <citation type="submission" date="2011-01" db="EMBL/GenBank/DDBJ databases">
        <title>Complete sequence of Pseudoxanthomonas suwonensis 11-1.</title>
        <authorList>
            <consortium name="US DOE Joint Genome Institute"/>
            <person name="Lucas S."/>
            <person name="Copeland A."/>
            <person name="Lapidus A."/>
            <person name="Cheng J.-F."/>
            <person name="Goodwin L."/>
            <person name="Pitluck S."/>
            <person name="Teshima H."/>
            <person name="Detter J.C."/>
            <person name="Han C."/>
            <person name="Tapia R."/>
            <person name="Land M."/>
            <person name="Hauser L."/>
            <person name="Kyrpides N."/>
            <person name="Ivanova N."/>
            <person name="Ovchinnikova G."/>
            <person name="Siebers A.K."/>
            <person name="Allgaier M."/>
            <person name="Thelen M.P."/>
            <person name="Hugenholtz P."/>
            <person name="Gladden J."/>
            <person name="Woyke T."/>
        </authorList>
    </citation>
    <scope>NUCLEOTIDE SEQUENCE [LARGE SCALE GENOMIC DNA]</scope>
    <source>
        <strain evidence="3">11-1</strain>
    </source>
</reference>
<keyword evidence="3" id="KW-1185">Reference proteome</keyword>
<evidence type="ECO:0000256" key="1">
    <source>
        <dbReference type="SAM" id="Phobius"/>
    </source>
</evidence>
<sequence>MQAQSGNPRRSGPWASAVALLGGLAGLVFGRLVGSWLPESPPWVGPGIVVGSLALLLVGTFLLPLFRRHRAPRGRAR</sequence>
<dbReference type="HOGENOM" id="CLU_2635461_0_0_6"/>
<keyword evidence="1" id="KW-0472">Membrane</keyword>
<keyword evidence="1" id="KW-1133">Transmembrane helix</keyword>
<accession>E6WPE6</accession>
<evidence type="ECO:0000313" key="2">
    <source>
        <dbReference type="EMBL" id="ADV26119.1"/>
    </source>
</evidence>
<evidence type="ECO:0000313" key="3">
    <source>
        <dbReference type="Proteomes" id="UP000008632"/>
    </source>
</evidence>
<proteinExistence type="predicted"/>
<feature type="transmembrane region" description="Helical" evidence="1">
    <location>
        <begin position="12"/>
        <end position="37"/>
    </location>
</feature>
<dbReference type="AlphaFoldDB" id="E6WPE6"/>
<name>E6WPE6_PSEUU</name>
<keyword evidence="1" id="KW-0812">Transmembrane</keyword>
<dbReference type="KEGG" id="psu:Psesu_0257"/>
<dbReference type="Proteomes" id="UP000008632">
    <property type="component" value="Chromosome"/>
</dbReference>
<dbReference type="EMBL" id="CP002446">
    <property type="protein sequence ID" value="ADV26119.1"/>
    <property type="molecule type" value="Genomic_DNA"/>
</dbReference>
<organism evidence="2 3">
    <name type="scientific">Pseudoxanthomonas suwonensis (strain 11-1)</name>
    <dbReference type="NCBI Taxonomy" id="743721"/>
    <lineage>
        <taxon>Bacteria</taxon>
        <taxon>Pseudomonadati</taxon>
        <taxon>Pseudomonadota</taxon>
        <taxon>Gammaproteobacteria</taxon>
        <taxon>Lysobacterales</taxon>
        <taxon>Lysobacteraceae</taxon>
        <taxon>Pseudoxanthomonas</taxon>
    </lineage>
</organism>
<gene>
    <name evidence="2" type="ordered locus">Psesu_0257</name>
</gene>
<protein>
    <submittedName>
        <fullName evidence="2">Uncharacterized protein</fullName>
    </submittedName>
</protein>
<dbReference type="STRING" id="743721.Psesu_0257"/>
<feature type="transmembrane region" description="Helical" evidence="1">
    <location>
        <begin position="43"/>
        <end position="66"/>
    </location>
</feature>